<organism evidence="5 6">
    <name type="scientific">Talaromyces stipitatus (strain ATCC 10500 / CBS 375.48 / QM 6759 / NRRL 1006)</name>
    <name type="common">Penicillium stipitatum</name>
    <dbReference type="NCBI Taxonomy" id="441959"/>
    <lineage>
        <taxon>Eukaryota</taxon>
        <taxon>Fungi</taxon>
        <taxon>Dikarya</taxon>
        <taxon>Ascomycota</taxon>
        <taxon>Pezizomycotina</taxon>
        <taxon>Eurotiomycetes</taxon>
        <taxon>Eurotiomycetidae</taxon>
        <taxon>Eurotiales</taxon>
        <taxon>Trichocomaceae</taxon>
        <taxon>Talaromyces</taxon>
        <taxon>Talaromyces sect. Talaromyces</taxon>
    </lineage>
</organism>
<dbReference type="STRING" id="441959.B8MM04"/>
<protein>
    <submittedName>
        <fullName evidence="5">NAD dependent epimerase/dehydratase, putative</fullName>
    </submittedName>
</protein>
<dbReference type="InterPro" id="IPR008030">
    <property type="entry name" value="NmrA-like"/>
</dbReference>
<name>B8MM04_TALSN</name>
<feature type="domain" description="NmrA-like" evidence="4">
    <location>
        <begin position="76"/>
        <end position="365"/>
    </location>
</feature>
<dbReference type="OMA" id="VEPFVRM"/>
<dbReference type="GO" id="GO:0016491">
    <property type="term" value="F:oxidoreductase activity"/>
    <property type="evidence" value="ECO:0007669"/>
    <property type="project" value="UniProtKB-KW"/>
</dbReference>
<evidence type="ECO:0000256" key="3">
    <source>
        <dbReference type="ARBA" id="ARBA00023002"/>
    </source>
</evidence>
<evidence type="ECO:0000256" key="1">
    <source>
        <dbReference type="ARBA" id="ARBA00006328"/>
    </source>
</evidence>
<dbReference type="eggNOG" id="ENOG502SKH5">
    <property type="taxonomic scope" value="Eukaryota"/>
</dbReference>
<evidence type="ECO:0000313" key="6">
    <source>
        <dbReference type="Proteomes" id="UP000001745"/>
    </source>
</evidence>
<dbReference type="InterPro" id="IPR051164">
    <property type="entry name" value="NmrA-like_oxidored"/>
</dbReference>
<dbReference type="PhylomeDB" id="B8MM04"/>
<dbReference type="EMBL" id="EQ962658">
    <property type="protein sequence ID" value="EED13516.1"/>
    <property type="molecule type" value="Genomic_DNA"/>
</dbReference>
<dbReference type="HOGENOM" id="CLU_007383_8_4_1"/>
<evidence type="ECO:0000259" key="4">
    <source>
        <dbReference type="Pfam" id="PF05368"/>
    </source>
</evidence>
<reference evidence="6" key="1">
    <citation type="journal article" date="2015" name="Genome Announc.">
        <title>Genome sequence of the AIDS-associated pathogen Penicillium marneffei (ATCC18224) and its near taxonomic relative Talaromyces stipitatus (ATCC10500).</title>
        <authorList>
            <person name="Nierman W.C."/>
            <person name="Fedorova-Abrams N.D."/>
            <person name="Andrianopoulos A."/>
        </authorList>
    </citation>
    <scope>NUCLEOTIDE SEQUENCE [LARGE SCALE GENOMIC DNA]</scope>
    <source>
        <strain evidence="6">ATCC 10500 / CBS 375.48 / QM 6759 / NRRL 1006</strain>
    </source>
</reference>
<dbReference type="AlphaFoldDB" id="B8MM04"/>
<evidence type="ECO:0000313" key="5">
    <source>
        <dbReference type="EMBL" id="EED13516.1"/>
    </source>
</evidence>
<dbReference type="Proteomes" id="UP000001745">
    <property type="component" value="Unassembled WGS sequence"/>
</dbReference>
<dbReference type="Pfam" id="PF05368">
    <property type="entry name" value="NmrA"/>
    <property type="match status" value="1"/>
</dbReference>
<accession>B8MM04</accession>
<dbReference type="GO" id="GO:0005634">
    <property type="term" value="C:nucleus"/>
    <property type="evidence" value="ECO:0007669"/>
    <property type="project" value="TreeGrafter"/>
</dbReference>
<comment type="similarity">
    <text evidence="1">Belongs to the NmrA-type oxidoreductase family.</text>
</comment>
<dbReference type="GeneID" id="8108411"/>
<dbReference type="PANTHER" id="PTHR42748">
    <property type="entry name" value="NITROGEN METABOLITE REPRESSION PROTEIN NMRA FAMILY MEMBER"/>
    <property type="match status" value="1"/>
</dbReference>
<dbReference type="InterPro" id="IPR036291">
    <property type="entry name" value="NAD(P)-bd_dom_sf"/>
</dbReference>
<dbReference type="PANTHER" id="PTHR42748:SF30">
    <property type="entry name" value="NMRA-LIKE DOMAIN-CONTAINING PROTEIN"/>
    <property type="match status" value="1"/>
</dbReference>
<proteinExistence type="inferred from homology"/>
<dbReference type="SUPFAM" id="SSF51735">
    <property type="entry name" value="NAD(P)-binding Rossmann-fold domains"/>
    <property type="match status" value="1"/>
</dbReference>
<keyword evidence="3" id="KW-0560">Oxidoreductase</keyword>
<evidence type="ECO:0000256" key="2">
    <source>
        <dbReference type="ARBA" id="ARBA00022857"/>
    </source>
</evidence>
<dbReference type="InParanoid" id="B8MM04"/>
<dbReference type="Gene3D" id="3.40.50.720">
    <property type="entry name" value="NAD(P)-binding Rossmann-like Domain"/>
    <property type="match status" value="1"/>
</dbReference>
<dbReference type="RefSeq" id="XP_002485754.1">
    <property type="nucleotide sequence ID" value="XM_002485709.1"/>
</dbReference>
<gene>
    <name evidence="5" type="ORF">TSTA_097720</name>
</gene>
<dbReference type="OrthoDB" id="419598at2759"/>
<dbReference type="VEuPathDB" id="FungiDB:TSTA_097720"/>
<keyword evidence="2" id="KW-0521">NADP</keyword>
<keyword evidence="6" id="KW-1185">Reference proteome</keyword>
<sequence>MFRLLGPLTGWPSRRHSVRGGVGPVDRMAESPRSSDGFFLGSIIAKSLEVSIKQTFSYVLFLSTSTSLKSIMAITRVFVAGATGTQGGALARHLRAKNIEVHALARDIASQKAQDLVSIGVKFWVGDFNNKSALTIAITGCDALFLNFMPDLTNLSAEEQWAQSILDAGKEAGAQHVVFSSVYGVDQTDKMRWFDEKAAVAEIYASKHSIEKIVKASGYATWTVLRPGYFMANCVQPFVQFMLPGLAETGELITALRSDTVLPLTDTKTIGLFSSAAIMQPERFNGKTISYLDELLTLSEFIERLSQAVGRELKITYLSDDEVEAQRETNPILGGQLVTRDMAQFANLDQVKSLEVPLGTFEEYLKREREAVNATYNKSS</sequence>